<gene>
    <name evidence="2" type="ORF">MZO42_11385</name>
</gene>
<dbReference type="EMBL" id="JALMLT010000002">
    <property type="protein sequence ID" value="MDT8759301.1"/>
    <property type="molecule type" value="Genomic_DNA"/>
</dbReference>
<proteinExistence type="predicted"/>
<dbReference type="Pfam" id="PF10988">
    <property type="entry name" value="DUF2807"/>
    <property type="match status" value="1"/>
</dbReference>
<evidence type="ECO:0000259" key="1">
    <source>
        <dbReference type="Pfam" id="PF10988"/>
    </source>
</evidence>
<evidence type="ECO:0000313" key="2">
    <source>
        <dbReference type="EMBL" id="MDT8759301.1"/>
    </source>
</evidence>
<comment type="caution">
    <text evidence="2">The sequence shown here is derived from an EMBL/GenBank/DDBJ whole genome shotgun (WGS) entry which is preliminary data.</text>
</comment>
<name>A0ABU3N756_9SPHN</name>
<sequence>MRPLVLLPLVVLTAAAPAQERRFMVGGFERLRVDGPFEVEVVPGIPGAVATGDRAALDQVMVRSSGDTLVVSGGPLSWTGRKGATLPQVRVFARSLRGVALNGGAKVRIAEMHGAQVELLQAGAGSLEVASIRADELNANLTGTGPITLAGTAGRVRIRNYGTGSIDASVLTANDASLNSSSSGDIRIHVRFTARATALGSGGISITGKPECILRGPGPMECSGTVIRR</sequence>
<dbReference type="InterPro" id="IPR021255">
    <property type="entry name" value="DUF2807"/>
</dbReference>
<accession>A0ABU3N756</accession>
<protein>
    <submittedName>
        <fullName evidence="2">DUF2807 domain-containing protein</fullName>
    </submittedName>
</protein>
<dbReference type="Gene3D" id="2.160.20.120">
    <property type="match status" value="1"/>
</dbReference>
<feature type="domain" description="Putative auto-transporter adhesin head GIN" evidence="1">
    <location>
        <begin position="28"/>
        <end position="210"/>
    </location>
</feature>
<organism evidence="2">
    <name type="scientific">Sphingomonas psychrotolerans</name>
    <dbReference type="NCBI Taxonomy" id="1327635"/>
    <lineage>
        <taxon>Bacteria</taxon>
        <taxon>Pseudomonadati</taxon>
        <taxon>Pseudomonadota</taxon>
        <taxon>Alphaproteobacteria</taxon>
        <taxon>Sphingomonadales</taxon>
        <taxon>Sphingomonadaceae</taxon>
        <taxon>Sphingomonas</taxon>
    </lineage>
</organism>
<reference evidence="2" key="1">
    <citation type="submission" date="2022-04" db="EMBL/GenBank/DDBJ databases">
        <title>Tomato heritable bacteria conferring resistance against bacterial wilt.</title>
        <authorList>
            <person name="Yin J."/>
        </authorList>
    </citation>
    <scope>NUCLEOTIDE SEQUENCE</scope>
    <source>
        <strain evidence="2">Cra20</strain>
    </source>
</reference>